<dbReference type="EMBL" id="CALOZG010000052">
    <property type="protein sequence ID" value="CAH4036082.1"/>
    <property type="molecule type" value="Genomic_DNA"/>
</dbReference>
<feature type="chain" id="PRO_5040438033" evidence="1">
    <location>
        <begin position="18"/>
        <end position="79"/>
    </location>
</feature>
<keyword evidence="3" id="KW-1185">Reference proteome</keyword>
<protein>
    <submittedName>
        <fullName evidence="2">Uncharacterized protein</fullName>
    </submittedName>
</protein>
<sequence length="79" mass="8906">MKTLVCIILILISRIFAKPTLEYLGAIEAVPPSVTLSPLSDSRIDGNGIHINPLTNPLFQVVLDESDNKRRVQRYRDIF</sequence>
<evidence type="ECO:0000313" key="3">
    <source>
        <dbReference type="Proteomes" id="UP001152562"/>
    </source>
</evidence>
<dbReference type="AlphaFoldDB" id="A0A9P0TPE4"/>
<reference evidence="2" key="1">
    <citation type="submission" date="2022-05" db="EMBL/GenBank/DDBJ databases">
        <authorList>
            <person name="Okamura Y."/>
        </authorList>
    </citation>
    <scope>NUCLEOTIDE SEQUENCE</scope>
</reference>
<keyword evidence="1" id="KW-0732">Signal</keyword>
<dbReference type="Proteomes" id="UP001152562">
    <property type="component" value="Unassembled WGS sequence"/>
</dbReference>
<gene>
    <name evidence="2" type="ORF">PIBRA_LOCUS11933</name>
</gene>
<accession>A0A9P0TPE4</accession>
<organism evidence="2 3">
    <name type="scientific">Pieris brassicae</name>
    <name type="common">White butterfly</name>
    <name type="synonym">Large white butterfly</name>
    <dbReference type="NCBI Taxonomy" id="7116"/>
    <lineage>
        <taxon>Eukaryota</taxon>
        <taxon>Metazoa</taxon>
        <taxon>Ecdysozoa</taxon>
        <taxon>Arthropoda</taxon>
        <taxon>Hexapoda</taxon>
        <taxon>Insecta</taxon>
        <taxon>Pterygota</taxon>
        <taxon>Neoptera</taxon>
        <taxon>Endopterygota</taxon>
        <taxon>Lepidoptera</taxon>
        <taxon>Glossata</taxon>
        <taxon>Ditrysia</taxon>
        <taxon>Papilionoidea</taxon>
        <taxon>Pieridae</taxon>
        <taxon>Pierinae</taxon>
        <taxon>Pieris</taxon>
    </lineage>
</organism>
<feature type="signal peptide" evidence="1">
    <location>
        <begin position="1"/>
        <end position="17"/>
    </location>
</feature>
<comment type="caution">
    <text evidence="2">The sequence shown here is derived from an EMBL/GenBank/DDBJ whole genome shotgun (WGS) entry which is preliminary data.</text>
</comment>
<evidence type="ECO:0000313" key="2">
    <source>
        <dbReference type="EMBL" id="CAH4036082.1"/>
    </source>
</evidence>
<name>A0A9P0TPE4_PIEBR</name>
<proteinExistence type="predicted"/>
<evidence type="ECO:0000256" key="1">
    <source>
        <dbReference type="SAM" id="SignalP"/>
    </source>
</evidence>